<dbReference type="InterPro" id="IPR059080">
    <property type="entry name" value="WHD_PTC1"/>
</dbReference>
<keyword evidence="3" id="KW-0862">Zinc</keyword>
<gene>
    <name evidence="7" type="ORF">ACJRO7_025893</name>
</gene>
<dbReference type="InterPro" id="IPR058054">
    <property type="entry name" value="Znf_MS1-like"/>
</dbReference>
<proteinExistence type="predicted"/>
<dbReference type="Pfam" id="PF25874">
    <property type="entry name" value="WHD_plant_repro"/>
    <property type="match status" value="1"/>
</dbReference>
<sequence>MPSAMGVNDCGRPYKRLKRRVTADLADFLSFNSASAAAAGELSEGPFRSRVAEFLSTRARATFPPSPFSSLAAWRVLFRVGDLDSSKVVVPLDVVEEDVTRSRSVYCDQCRVVGWSGHPVCRKRYHFIIRRSNETSLSQGKCRKACSRCGNTFLLSDSRCKWCDCEITLEDVEDWVYSQLESNTHLLHGVIHSNGFGHLLSLNGREGGSTVLSGRDIMNFWDGLCTTLSVRKVSVMDVSKKYGMECRLLHSIAHGHSWYGNWGYEFSAGSYALTLDAYKRAIDSLSSMPLSPLLFHSRKPRTALQRVIAFYLAIAETELLTLQDLFSFMLGLIREDGGVSKDPSRKKPRTSKVLCAWSKDDVERVEQAMVRVLSAAAGEAGWVKRCALKGALYRSASPELLDYCLKHLGGKLTADGMVVRTRYNPATSAVEFRLETPSLGYDRSRFQLNHHPSREHVIRDLKFLYGSLIFPETMVNYRPQTTRERVRDSATKLLDCKQFMKDYASDEKAVKSPLNIHLWCHVELSDHSKDELHLPQELIVLPLNATVADLKAKVTKAFQDVYAMFKRFQAVGFPEYGHIEDSLSVKLLTGLNGSIRVHGKCLSMHGLNRFRMERGIENWTVDCDCGAKDDDGERMLACDTCGVWQHTRCAGIDNSDSVPLKYVCKRCLDPSVQVMKASGSGGNATNMDFPISGATCRVQAMLTDDHKVGSNVNVSFGVPRV</sequence>
<accession>A0ABD3KAJ6</accession>
<protein>
    <recommendedName>
        <fullName evidence="6">Zinc finger PHD-type domain-containing protein</fullName>
    </recommendedName>
</protein>
<dbReference type="Gene3D" id="3.30.40.10">
    <property type="entry name" value="Zinc/RING finger domain, C3HC4 (zinc finger)"/>
    <property type="match status" value="1"/>
</dbReference>
<keyword evidence="5" id="KW-0804">Transcription</keyword>
<dbReference type="InterPro" id="IPR013083">
    <property type="entry name" value="Znf_RING/FYVE/PHD"/>
</dbReference>
<keyword evidence="8" id="KW-1185">Reference proteome</keyword>
<dbReference type="PROSITE" id="PS01359">
    <property type="entry name" value="ZF_PHD_1"/>
    <property type="match status" value="1"/>
</dbReference>
<evidence type="ECO:0000313" key="8">
    <source>
        <dbReference type="Proteomes" id="UP001634007"/>
    </source>
</evidence>
<dbReference type="InterPro" id="IPR019787">
    <property type="entry name" value="Znf_PHD-finger"/>
</dbReference>
<reference evidence="7 8" key="1">
    <citation type="submission" date="2024-11" db="EMBL/GenBank/DDBJ databases">
        <title>Chromosome-level genome assembly of Eucalyptus globulus Labill. provides insights into its genome evolution.</title>
        <authorList>
            <person name="Li X."/>
        </authorList>
    </citation>
    <scope>NUCLEOTIDE SEQUENCE [LARGE SCALE GENOMIC DNA]</scope>
    <source>
        <strain evidence="7">CL2024</strain>
        <tissue evidence="7">Fresh tender leaves</tissue>
    </source>
</reference>
<dbReference type="GO" id="GO:0008270">
    <property type="term" value="F:zinc ion binding"/>
    <property type="evidence" value="ECO:0007669"/>
    <property type="project" value="UniProtKB-KW"/>
</dbReference>
<evidence type="ECO:0000259" key="6">
    <source>
        <dbReference type="SMART" id="SM00249"/>
    </source>
</evidence>
<dbReference type="CDD" id="cd15556">
    <property type="entry name" value="PHD_MMD1_like"/>
    <property type="match status" value="1"/>
</dbReference>
<dbReference type="Proteomes" id="UP001634007">
    <property type="component" value="Unassembled WGS sequence"/>
</dbReference>
<name>A0ABD3KAJ6_EUCGL</name>
<dbReference type="AlphaFoldDB" id="A0ABD3KAJ6"/>
<dbReference type="InterPro" id="IPR057765">
    <property type="entry name" value="MS1-like_ubiquitin"/>
</dbReference>
<feature type="domain" description="Zinc finger PHD-type" evidence="6">
    <location>
        <begin position="622"/>
        <end position="668"/>
    </location>
</feature>
<dbReference type="InterPro" id="IPR011011">
    <property type="entry name" value="Znf_FYVE_PHD"/>
</dbReference>
<dbReference type="SUPFAM" id="SSF57903">
    <property type="entry name" value="FYVE/PHD zinc finger"/>
    <property type="match status" value="1"/>
</dbReference>
<evidence type="ECO:0000256" key="2">
    <source>
        <dbReference type="ARBA" id="ARBA00022771"/>
    </source>
</evidence>
<keyword evidence="2" id="KW-0863">Zinc-finger</keyword>
<dbReference type="SMART" id="SM00249">
    <property type="entry name" value="PHD"/>
    <property type="match status" value="1"/>
</dbReference>
<dbReference type="InterPro" id="IPR001965">
    <property type="entry name" value="Znf_PHD"/>
</dbReference>
<evidence type="ECO:0000256" key="4">
    <source>
        <dbReference type="ARBA" id="ARBA00023015"/>
    </source>
</evidence>
<dbReference type="EMBL" id="JBJKBG010000006">
    <property type="protein sequence ID" value="KAL3737041.1"/>
    <property type="molecule type" value="Genomic_DNA"/>
</dbReference>
<evidence type="ECO:0000256" key="3">
    <source>
        <dbReference type="ARBA" id="ARBA00022833"/>
    </source>
</evidence>
<organism evidence="7 8">
    <name type="scientific">Eucalyptus globulus</name>
    <name type="common">Tasmanian blue gum</name>
    <dbReference type="NCBI Taxonomy" id="34317"/>
    <lineage>
        <taxon>Eukaryota</taxon>
        <taxon>Viridiplantae</taxon>
        <taxon>Streptophyta</taxon>
        <taxon>Embryophyta</taxon>
        <taxon>Tracheophyta</taxon>
        <taxon>Spermatophyta</taxon>
        <taxon>Magnoliopsida</taxon>
        <taxon>eudicotyledons</taxon>
        <taxon>Gunneridae</taxon>
        <taxon>Pentapetalae</taxon>
        <taxon>rosids</taxon>
        <taxon>malvids</taxon>
        <taxon>Myrtales</taxon>
        <taxon>Myrtaceae</taxon>
        <taxon>Myrtoideae</taxon>
        <taxon>Eucalypteae</taxon>
        <taxon>Eucalyptus</taxon>
    </lineage>
</organism>
<evidence type="ECO:0000256" key="1">
    <source>
        <dbReference type="ARBA" id="ARBA00022723"/>
    </source>
</evidence>
<comment type="caution">
    <text evidence="7">The sequence shown here is derived from an EMBL/GenBank/DDBJ whole genome shotgun (WGS) entry which is preliminary data.</text>
</comment>
<keyword evidence="4" id="KW-0805">Transcription regulation</keyword>
<dbReference type="Pfam" id="PF00628">
    <property type="entry name" value="PHD"/>
    <property type="match status" value="1"/>
</dbReference>
<evidence type="ECO:0000313" key="7">
    <source>
        <dbReference type="EMBL" id="KAL3737041.1"/>
    </source>
</evidence>
<evidence type="ECO:0000256" key="5">
    <source>
        <dbReference type="ARBA" id="ARBA00023163"/>
    </source>
</evidence>
<dbReference type="PANTHER" id="PTHR46201">
    <property type="entry name" value="PHD FINGER PROTEIN MALE MEIOCYTE DEATH 1-RELATED"/>
    <property type="match status" value="1"/>
</dbReference>
<keyword evidence="1" id="KW-0479">Metal-binding</keyword>
<dbReference type="Pfam" id="PF25565">
    <property type="entry name" value="Ubiquitin_At1g33420"/>
    <property type="match status" value="1"/>
</dbReference>
<dbReference type="InterPro" id="IPR019786">
    <property type="entry name" value="Zinc_finger_PHD-type_CS"/>
</dbReference>
<dbReference type="PANTHER" id="PTHR46201:SF6">
    <property type="entry name" value="PHD FINGER PLANT-LIKE PROTEIN"/>
    <property type="match status" value="1"/>
</dbReference>